<dbReference type="InterPro" id="IPR005846">
    <property type="entry name" value="A-D-PHexomutase_a/b/a-III"/>
</dbReference>
<evidence type="ECO:0008006" key="12">
    <source>
        <dbReference type="Google" id="ProtNLM"/>
    </source>
</evidence>
<feature type="domain" description="Alpha-D-phosphohexomutase alpha/beta/alpha" evidence="7">
    <location>
        <begin position="30"/>
        <end position="168"/>
    </location>
</feature>
<dbReference type="InterPro" id="IPR005844">
    <property type="entry name" value="A-D-PHexomutase_a/b/a-I"/>
</dbReference>
<dbReference type="SUPFAM" id="SSF55957">
    <property type="entry name" value="Phosphoglucomutase, C-terminal domain"/>
    <property type="match status" value="1"/>
</dbReference>
<dbReference type="Gene3D" id="3.40.120.10">
    <property type="entry name" value="Alpha-D-Glucose-1,6-Bisphosphate, subunit A, domain 3"/>
    <property type="match status" value="3"/>
</dbReference>
<feature type="domain" description="Alpha-D-phosphohexomutase alpha/beta/alpha" evidence="9">
    <location>
        <begin position="339"/>
        <end position="438"/>
    </location>
</feature>
<sequence>QYPATIAEVNQLLKVCQFAELREVMMRSLSFGTAGLRSKMGAGFNRINDLTIIQATQGLCRYLEKLFPDLQERGVVVGFDARHNSKRLAQRTSTVFANQGVPVYMFSRITPTPFVPYSVLRYRCACGIMITASHNPKDDNGYKVYLDNGAQIKSPHDKGISQCIMENKAPWSDSWDLSISSPLIKDPYDEIRISYFEDVKKYSLYREENSKTKLKYTFTPMHGVGQRFAELAFEAFNLPPFVSVREQMVPDPEFPTVKYPNPEEGKSALDLAMNTANESNCTVILANDPDSDRMALAEKQPSGHWKVFTGNETGSLFGWWAFTCHKKQHPELYPGSSVYMIASTVSSKMLQAMAREEGFVFEETLTGFKWMGNLASELMAQGKTVLFSFEEAIGFMYGTNVLDKDGISAAVVMAEMAAYLSRQGITLTEQLNNLYKRYGIHVSNNSYYLCYCPSTIKKIFERIRTLENGQYPSSCGSYKISGIRDLTVGFDSTKPDNKPVLPVSKSSQMITFYFENGCVATLRTSGTEPKIKYYTELACKPGDKHRSAERTEYQTPQPPKLYGLPKLHKPTIPMGPMVSFCGSSTHQLSKYLTNVLKPLTDESRQKVQSTENFIDAIKTTQIPDVHKLVSFDVKSLFTSIPLQLALDCTENAFKNSTVELPLPSDDIMDLLNLCLTSTYCQYSDKHYKQLHGAAMGAFVSVGVAEIVMLHIQ</sequence>
<dbReference type="InterPro" id="IPR016066">
    <property type="entry name" value="A-D-PHexomutase_CS"/>
</dbReference>
<dbReference type="EMBL" id="CALNXI010000028">
    <property type="protein sequence ID" value="CAH3015748.1"/>
    <property type="molecule type" value="Genomic_DNA"/>
</dbReference>
<reference evidence="10 11" key="1">
    <citation type="submission" date="2022-05" db="EMBL/GenBank/DDBJ databases">
        <authorList>
            <consortium name="Genoscope - CEA"/>
            <person name="William W."/>
        </authorList>
    </citation>
    <scope>NUCLEOTIDE SEQUENCE [LARGE SCALE GENOMIC DNA]</scope>
</reference>
<keyword evidence="6" id="KW-0413">Isomerase</keyword>
<evidence type="ECO:0000259" key="9">
    <source>
        <dbReference type="Pfam" id="PF02880"/>
    </source>
</evidence>
<accession>A0ABN8LJD2</accession>
<comment type="caution">
    <text evidence="10">The sequence shown here is derived from an EMBL/GenBank/DDBJ whole genome shotgun (WGS) entry which is preliminary data.</text>
</comment>
<dbReference type="InterPro" id="IPR016055">
    <property type="entry name" value="A-D-PHexomutase_a/b/a-I/II/III"/>
</dbReference>
<dbReference type="Pfam" id="PF02880">
    <property type="entry name" value="PGM_PMM_III"/>
    <property type="match status" value="1"/>
</dbReference>
<organism evidence="10 11">
    <name type="scientific">Porites evermanni</name>
    <dbReference type="NCBI Taxonomy" id="104178"/>
    <lineage>
        <taxon>Eukaryota</taxon>
        <taxon>Metazoa</taxon>
        <taxon>Cnidaria</taxon>
        <taxon>Anthozoa</taxon>
        <taxon>Hexacorallia</taxon>
        <taxon>Scleractinia</taxon>
        <taxon>Fungiina</taxon>
        <taxon>Poritidae</taxon>
        <taxon>Porites</taxon>
    </lineage>
</organism>
<feature type="non-terminal residue" evidence="10">
    <location>
        <position position="1"/>
    </location>
</feature>
<evidence type="ECO:0000259" key="8">
    <source>
        <dbReference type="Pfam" id="PF02879"/>
    </source>
</evidence>
<evidence type="ECO:0000313" key="10">
    <source>
        <dbReference type="EMBL" id="CAH3015748.1"/>
    </source>
</evidence>
<name>A0ABN8LJD2_9CNID</name>
<dbReference type="PANTHER" id="PTHR45745:SF1">
    <property type="entry name" value="PHOSPHOGLUCOMUTASE 2B-RELATED"/>
    <property type="match status" value="1"/>
</dbReference>
<keyword evidence="3" id="KW-0597">Phosphoprotein</keyword>
<proteinExistence type="inferred from homology"/>
<protein>
    <recommendedName>
        <fullName evidence="12">Phosphoglucomutase 2</fullName>
    </recommendedName>
</protein>
<dbReference type="Proteomes" id="UP001159427">
    <property type="component" value="Unassembled WGS sequence"/>
</dbReference>
<evidence type="ECO:0000259" key="7">
    <source>
        <dbReference type="Pfam" id="PF02878"/>
    </source>
</evidence>
<evidence type="ECO:0000256" key="5">
    <source>
        <dbReference type="ARBA" id="ARBA00022842"/>
    </source>
</evidence>
<evidence type="ECO:0000256" key="4">
    <source>
        <dbReference type="ARBA" id="ARBA00022723"/>
    </source>
</evidence>
<evidence type="ECO:0000256" key="6">
    <source>
        <dbReference type="ARBA" id="ARBA00023235"/>
    </source>
</evidence>
<keyword evidence="4" id="KW-0479">Metal-binding</keyword>
<dbReference type="Pfam" id="PF02878">
    <property type="entry name" value="PGM_PMM_I"/>
    <property type="match status" value="1"/>
</dbReference>
<dbReference type="CDD" id="cd05799">
    <property type="entry name" value="PGM2"/>
    <property type="match status" value="1"/>
</dbReference>
<comment type="similarity">
    <text evidence="2">Belongs to the phosphohexose mutase family.</text>
</comment>
<dbReference type="PROSITE" id="PS00710">
    <property type="entry name" value="PGM_PMM"/>
    <property type="match status" value="1"/>
</dbReference>
<evidence type="ECO:0000256" key="3">
    <source>
        <dbReference type="ARBA" id="ARBA00022553"/>
    </source>
</evidence>
<feature type="non-terminal residue" evidence="10">
    <location>
        <position position="712"/>
    </location>
</feature>
<evidence type="ECO:0000313" key="11">
    <source>
        <dbReference type="Proteomes" id="UP001159427"/>
    </source>
</evidence>
<dbReference type="InterPro" id="IPR036900">
    <property type="entry name" value="A-D-PHexomutase_C_sf"/>
</dbReference>
<feature type="domain" description="Alpha-D-phosphohexomutase alpha/beta/alpha" evidence="8">
    <location>
        <begin position="195"/>
        <end position="299"/>
    </location>
</feature>
<dbReference type="InterPro" id="IPR005845">
    <property type="entry name" value="A-D-PHexomutase_a/b/a-II"/>
</dbReference>
<keyword evidence="5" id="KW-0460">Magnesium</keyword>
<dbReference type="Pfam" id="PF02879">
    <property type="entry name" value="PGM_PMM_II"/>
    <property type="match status" value="1"/>
</dbReference>
<dbReference type="SUPFAM" id="SSF53738">
    <property type="entry name" value="Phosphoglucomutase, first 3 domains"/>
    <property type="match status" value="3"/>
</dbReference>
<gene>
    <name evidence="10" type="ORF">PEVE_00020863</name>
</gene>
<evidence type="ECO:0000256" key="2">
    <source>
        <dbReference type="ARBA" id="ARBA00010231"/>
    </source>
</evidence>
<comment type="cofactor">
    <cofactor evidence="1">
        <name>Mg(2+)</name>
        <dbReference type="ChEBI" id="CHEBI:18420"/>
    </cofactor>
</comment>
<keyword evidence="11" id="KW-1185">Reference proteome</keyword>
<evidence type="ECO:0000256" key="1">
    <source>
        <dbReference type="ARBA" id="ARBA00001946"/>
    </source>
</evidence>
<dbReference type="PANTHER" id="PTHR45745">
    <property type="entry name" value="PHOSPHOMANNOMUTASE 45A"/>
    <property type="match status" value="1"/>
</dbReference>